<feature type="chain" id="PRO_5015779383" evidence="1">
    <location>
        <begin position="22"/>
        <end position="245"/>
    </location>
</feature>
<comment type="caution">
    <text evidence="2">The sequence shown here is derived from an EMBL/GenBank/DDBJ whole genome shotgun (WGS) entry which is preliminary data.</text>
</comment>
<evidence type="ECO:0000256" key="1">
    <source>
        <dbReference type="SAM" id="SignalP"/>
    </source>
</evidence>
<dbReference type="AlphaFoldDB" id="A0A2S7K900"/>
<keyword evidence="3" id="KW-1185">Reference proteome</keyword>
<feature type="signal peptide" evidence="1">
    <location>
        <begin position="1"/>
        <end position="21"/>
    </location>
</feature>
<protein>
    <submittedName>
        <fullName evidence="2">Uncharacterized protein</fullName>
    </submittedName>
</protein>
<organism evidence="2 3">
    <name type="scientific">Hyphococcus luteus</name>
    <dbReference type="NCBI Taxonomy" id="2058213"/>
    <lineage>
        <taxon>Bacteria</taxon>
        <taxon>Pseudomonadati</taxon>
        <taxon>Pseudomonadota</taxon>
        <taxon>Alphaproteobacteria</taxon>
        <taxon>Parvularculales</taxon>
        <taxon>Parvularculaceae</taxon>
        <taxon>Hyphococcus</taxon>
    </lineage>
</organism>
<accession>A0A2S7K900</accession>
<dbReference type="EMBL" id="PJCH01000003">
    <property type="protein sequence ID" value="PQA88929.1"/>
    <property type="molecule type" value="Genomic_DNA"/>
</dbReference>
<name>A0A2S7K900_9PROT</name>
<sequence>MKHLLTALCAAIAAASSFAFANDAASNTACETASLSTKADVTTSAGSSYKVETYYRTPGEAAARFITDKPALMAVEGPLVWVRSAEGDMLAGENERRFVIGHQFHALAFYFDDIMSDVTAIKGIDFKDGNYKGRKGVYPGGGEATLAIGKNKRPLGLLLELPDETRIEVAYEDWRETPSGKTAPYAVTISHNGTIFNYRYTEVTFATGGAAAFQEAYPAPTIGAVADYRAARAKEAAACDSGADD</sequence>
<reference evidence="2 3" key="1">
    <citation type="submission" date="2017-12" db="EMBL/GenBank/DDBJ databases">
        <authorList>
            <person name="Hurst M.R.H."/>
        </authorList>
    </citation>
    <scope>NUCLEOTIDE SEQUENCE [LARGE SCALE GENOMIC DNA]</scope>
    <source>
        <strain evidence="2 3">SY-3-19</strain>
    </source>
</reference>
<gene>
    <name evidence="2" type="ORF">CW354_02975</name>
</gene>
<evidence type="ECO:0000313" key="2">
    <source>
        <dbReference type="EMBL" id="PQA88929.1"/>
    </source>
</evidence>
<proteinExistence type="predicted"/>
<keyword evidence="1" id="KW-0732">Signal</keyword>
<dbReference type="RefSeq" id="WP_104828566.1">
    <property type="nucleotide sequence ID" value="NZ_PJCH01000003.1"/>
</dbReference>
<evidence type="ECO:0000313" key="3">
    <source>
        <dbReference type="Proteomes" id="UP000239504"/>
    </source>
</evidence>
<dbReference type="Proteomes" id="UP000239504">
    <property type="component" value="Unassembled WGS sequence"/>
</dbReference>